<dbReference type="OrthoDB" id="449487at2759"/>
<dbReference type="GO" id="GO:0006749">
    <property type="term" value="P:glutathione metabolic process"/>
    <property type="evidence" value="ECO:0007669"/>
    <property type="project" value="TreeGrafter"/>
</dbReference>
<dbReference type="PANTHER" id="PTHR43084:SF1">
    <property type="entry name" value="PERSULFIDE DIOXYGENASE ETHE1, MITOCHONDRIAL"/>
    <property type="match status" value="1"/>
</dbReference>
<sequence>MPVAAATLAPAAAATPAATTPPLQPFSTHQPTGPSSPLVHSFFDKSTSTWTYLVVDPASGHAAIIDSVLEYDCASGTVGMESVKGLLAFVQEKGYQIEKIMETHVHADHLTGAHVLKQLLGRNTPICIGSKVQEVQNRFAPVYGFQNKDFDDVFDIFLHDDETFKLGNSKVGL</sequence>
<dbReference type="Pfam" id="PF00753">
    <property type="entry name" value="Lactamase_B"/>
    <property type="match status" value="1"/>
</dbReference>
<comment type="caution">
    <text evidence="3">The sequence shown here is derived from an EMBL/GenBank/DDBJ whole genome shotgun (WGS) entry which is preliminary data.</text>
</comment>
<name>A0A427YCV8_9TREE</name>
<keyword evidence="4" id="KW-1185">Reference proteome</keyword>
<dbReference type="SUPFAM" id="SSF56281">
    <property type="entry name" value="Metallo-hydrolase/oxidoreductase"/>
    <property type="match status" value="1"/>
</dbReference>
<evidence type="ECO:0000313" key="3">
    <source>
        <dbReference type="EMBL" id="RSH88902.1"/>
    </source>
</evidence>
<feature type="region of interest" description="Disordered" evidence="1">
    <location>
        <begin position="6"/>
        <end position="38"/>
    </location>
</feature>
<dbReference type="GO" id="GO:0070813">
    <property type="term" value="P:hydrogen sulfide metabolic process"/>
    <property type="evidence" value="ECO:0007669"/>
    <property type="project" value="TreeGrafter"/>
</dbReference>
<dbReference type="InterPro" id="IPR051682">
    <property type="entry name" value="Mito_Persulfide_Diox"/>
</dbReference>
<feature type="compositionally biased region" description="Low complexity" evidence="1">
    <location>
        <begin position="6"/>
        <end position="21"/>
    </location>
</feature>
<dbReference type="AlphaFoldDB" id="A0A427YCV8"/>
<dbReference type="Gene3D" id="3.60.15.10">
    <property type="entry name" value="Ribonuclease Z/Hydroxyacylglutathione hydrolase-like"/>
    <property type="match status" value="1"/>
</dbReference>
<dbReference type="PANTHER" id="PTHR43084">
    <property type="entry name" value="PERSULFIDE DIOXYGENASE ETHE1"/>
    <property type="match status" value="1"/>
</dbReference>
<dbReference type="GO" id="GO:0050313">
    <property type="term" value="F:sulfur dioxygenase activity"/>
    <property type="evidence" value="ECO:0007669"/>
    <property type="project" value="TreeGrafter"/>
</dbReference>
<dbReference type="Proteomes" id="UP000279259">
    <property type="component" value="Unassembled WGS sequence"/>
</dbReference>
<dbReference type="STRING" id="1890683.A0A427YCV8"/>
<reference evidence="3 4" key="1">
    <citation type="submission" date="2018-11" db="EMBL/GenBank/DDBJ databases">
        <title>Genome sequence of Saitozyma podzolica DSM 27192.</title>
        <authorList>
            <person name="Aliyu H."/>
            <person name="Gorte O."/>
            <person name="Ochsenreither K."/>
        </authorList>
    </citation>
    <scope>NUCLEOTIDE SEQUENCE [LARGE SCALE GENOMIC DNA]</scope>
    <source>
        <strain evidence="3 4">DSM 27192</strain>
    </source>
</reference>
<feature type="domain" description="Metallo-beta-lactamase" evidence="2">
    <location>
        <begin position="49"/>
        <end position="121"/>
    </location>
</feature>
<evidence type="ECO:0000259" key="2">
    <source>
        <dbReference type="Pfam" id="PF00753"/>
    </source>
</evidence>
<evidence type="ECO:0000256" key="1">
    <source>
        <dbReference type="SAM" id="MobiDB-lite"/>
    </source>
</evidence>
<dbReference type="InterPro" id="IPR036866">
    <property type="entry name" value="RibonucZ/Hydroxyglut_hydro"/>
</dbReference>
<protein>
    <recommendedName>
        <fullName evidence="2">Metallo-beta-lactamase domain-containing protein</fullName>
    </recommendedName>
</protein>
<evidence type="ECO:0000313" key="4">
    <source>
        <dbReference type="Proteomes" id="UP000279259"/>
    </source>
</evidence>
<dbReference type="InterPro" id="IPR001279">
    <property type="entry name" value="Metallo-B-lactamas"/>
</dbReference>
<proteinExistence type="predicted"/>
<accession>A0A427YCV8</accession>
<organism evidence="3 4">
    <name type="scientific">Saitozyma podzolica</name>
    <dbReference type="NCBI Taxonomy" id="1890683"/>
    <lineage>
        <taxon>Eukaryota</taxon>
        <taxon>Fungi</taxon>
        <taxon>Dikarya</taxon>
        <taxon>Basidiomycota</taxon>
        <taxon>Agaricomycotina</taxon>
        <taxon>Tremellomycetes</taxon>
        <taxon>Tremellales</taxon>
        <taxon>Trimorphomycetaceae</taxon>
        <taxon>Saitozyma</taxon>
    </lineage>
</organism>
<gene>
    <name evidence="3" type="ORF">EHS25_002564</name>
</gene>
<dbReference type="EMBL" id="RSCD01000015">
    <property type="protein sequence ID" value="RSH88902.1"/>
    <property type="molecule type" value="Genomic_DNA"/>
</dbReference>
<feature type="compositionally biased region" description="Polar residues" evidence="1">
    <location>
        <begin position="25"/>
        <end position="35"/>
    </location>
</feature>